<evidence type="ECO:0000313" key="5">
    <source>
        <dbReference type="Proteomes" id="UP000245119"/>
    </source>
</evidence>
<dbReference type="AlphaFoldDB" id="A0A2T7PCU6"/>
<feature type="domain" description="Kazal-like" evidence="3">
    <location>
        <begin position="26"/>
        <end position="83"/>
    </location>
</feature>
<dbReference type="InterPro" id="IPR042127">
    <property type="entry name" value="TMEM45"/>
</dbReference>
<dbReference type="PANTHER" id="PTHR16007">
    <property type="entry name" value="EPIDIDYMAL MEMBRANE PROTEIN E9-RELATED"/>
    <property type="match status" value="1"/>
</dbReference>
<evidence type="ECO:0000256" key="1">
    <source>
        <dbReference type="SAM" id="Phobius"/>
    </source>
</evidence>
<keyword evidence="1" id="KW-1133">Transmembrane helix</keyword>
<dbReference type="Proteomes" id="UP000245119">
    <property type="component" value="Linkage Group LG4"/>
</dbReference>
<comment type="caution">
    <text evidence="4">The sequence shown here is derived from an EMBL/GenBank/DDBJ whole genome shotgun (WGS) entry which is preliminary data.</text>
</comment>
<sequence length="344" mass="38528">MVAFAAVSLLVLLPLVSVSSLAPTVSTLDSVCRIISGYHCDDYFQLDQQCGTDGITYNNMCEFSKAHCQLRNLHIAHTGVCETGHVVQSTRVPGAHGTYEFFCQTLVCGDDREVVCASNGHTYLNLLRREAGYLDQDEPHTTKIDKMLHIGVAVAGAYFILLSLWWITQTTIQYYHCRQHHTDYYSSLSANGKSWPVDGVCKVILASIFALGEYSFDTGYYEDVFLSNTELGTIFVFLLFSGVMDILAKWGQRSFYQHVGYAGLALLFAAEATILLSRAQFSIQPKSTIFSVTAYGAIGCLLFTMLEAIWPKQRHTRHSSAIFLENRVRFNYHVLDRIDSDSDQ</sequence>
<keyword evidence="1" id="KW-0812">Transmembrane</keyword>
<evidence type="ECO:0000259" key="3">
    <source>
        <dbReference type="PROSITE" id="PS51465"/>
    </source>
</evidence>
<keyword evidence="1" id="KW-0472">Membrane</keyword>
<proteinExistence type="predicted"/>
<name>A0A2T7PCU6_POMCA</name>
<dbReference type="EMBL" id="PZQS01000004">
    <property type="protein sequence ID" value="PVD31237.1"/>
    <property type="molecule type" value="Genomic_DNA"/>
</dbReference>
<dbReference type="SUPFAM" id="SSF100895">
    <property type="entry name" value="Kazal-type serine protease inhibitors"/>
    <property type="match status" value="1"/>
</dbReference>
<accession>A0A2T7PCU6</accession>
<feature type="transmembrane region" description="Helical" evidence="1">
    <location>
        <begin position="224"/>
        <end position="247"/>
    </location>
</feature>
<feature type="transmembrane region" description="Helical" evidence="1">
    <location>
        <begin position="147"/>
        <end position="168"/>
    </location>
</feature>
<dbReference type="PROSITE" id="PS51465">
    <property type="entry name" value="KAZAL_2"/>
    <property type="match status" value="1"/>
</dbReference>
<dbReference type="CDD" id="cd00104">
    <property type="entry name" value="KAZAL_FS"/>
    <property type="match status" value="1"/>
</dbReference>
<feature type="transmembrane region" description="Helical" evidence="1">
    <location>
        <begin position="259"/>
        <end position="277"/>
    </location>
</feature>
<evidence type="ECO:0000313" key="4">
    <source>
        <dbReference type="EMBL" id="PVD31237.1"/>
    </source>
</evidence>
<dbReference type="SMART" id="SM00280">
    <property type="entry name" value="KAZAL"/>
    <property type="match status" value="1"/>
</dbReference>
<dbReference type="PANTHER" id="PTHR16007:SF15">
    <property type="entry name" value="TRANSMEMBRANE PROTEIN 45B"/>
    <property type="match status" value="1"/>
</dbReference>
<dbReference type="InterPro" id="IPR002350">
    <property type="entry name" value="Kazal_dom"/>
</dbReference>
<keyword evidence="5" id="KW-1185">Reference proteome</keyword>
<organism evidence="4 5">
    <name type="scientific">Pomacea canaliculata</name>
    <name type="common">Golden apple snail</name>
    <dbReference type="NCBI Taxonomy" id="400727"/>
    <lineage>
        <taxon>Eukaryota</taxon>
        <taxon>Metazoa</taxon>
        <taxon>Spiralia</taxon>
        <taxon>Lophotrochozoa</taxon>
        <taxon>Mollusca</taxon>
        <taxon>Gastropoda</taxon>
        <taxon>Caenogastropoda</taxon>
        <taxon>Architaenioglossa</taxon>
        <taxon>Ampullarioidea</taxon>
        <taxon>Ampullariidae</taxon>
        <taxon>Pomacea</taxon>
    </lineage>
</organism>
<dbReference type="Gene3D" id="3.30.60.30">
    <property type="match status" value="1"/>
</dbReference>
<feature type="transmembrane region" description="Helical" evidence="1">
    <location>
        <begin position="289"/>
        <end position="310"/>
    </location>
</feature>
<feature type="chain" id="PRO_5015458344" description="Kazal-like domain-containing protein" evidence="2">
    <location>
        <begin position="21"/>
        <end position="344"/>
    </location>
</feature>
<evidence type="ECO:0000256" key="2">
    <source>
        <dbReference type="SAM" id="SignalP"/>
    </source>
</evidence>
<feature type="signal peptide" evidence="2">
    <location>
        <begin position="1"/>
        <end position="20"/>
    </location>
</feature>
<keyword evidence="2" id="KW-0732">Signal</keyword>
<reference evidence="4 5" key="1">
    <citation type="submission" date="2018-04" db="EMBL/GenBank/DDBJ databases">
        <title>The genome of golden apple snail Pomacea canaliculata provides insight into stress tolerance and invasive adaptation.</title>
        <authorList>
            <person name="Liu C."/>
            <person name="Liu B."/>
            <person name="Ren Y."/>
            <person name="Zhang Y."/>
            <person name="Wang H."/>
            <person name="Li S."/>
            <person name="Jiang F."/>
            <person name="Yin L."/>
            <person name="Zhang G."/>
            <person name="Qian W."/>
            <person name="Fan W."/>
        </authorList>
    </citation>
    <scope>NUCLEOTIDE SEQUENCE [LARGE SCALE GENOMIC DNA]</scope>
    <source>
        <strain evidence="4">SZHN2017</strain>
        <tissue evidence="4">Muscle</tissue>
    </source>
</reference>
<protein>
    <recommendedName>
        <fullName evidence="3">Kazal-like domain-containing protein</fullName>
    </recommendedName>
</protein>
<dbReference type="Pfam" id="PF07648">
    <property type="entry name" value="Kazal_2"/>
    <property type="match status" value="2"/>
</dbReference>
<dbReference type="OrthoDB" id="126772at2759"/>
<gene>
    <name evidence="4" type="ORF">C0Q70_06649</name>
</gene>
<dbReference type="InterPro" id="IPR036058">
    <property type="entry name" value="Kazal_dom_sf"/>
</dbReference>